<dbReference type="RefSeq" id="WP_201081904.1">
    <property type="nucleotide sequence ID" value="NZ_CP067421.1"/>
</dbReference>
<proteinExistence type="predicted"/>
<evidence type="ECO:0000313" key="2">
    <source>
        <dbReference type="Proteomes" id="UP000595197"/>
    </source>
</evidence>
<accession>A0ABX7BG53</accession>
<dbReference type="EMBL" id="CP067421">
    <property type="protein sequence ID" value="QQP92750.1"/>
    <property type="molecule type" value="Genomic_DNA"/>
</dbReference>
<protein>
    <submittedName>
        <fullName evidence="1">Uncharacterized protein</fullName>
    </submittedName>
</protein>
<gene>
    <name evidence="1" type="ORF">IGS68_30280</name>
</gene>
<dbReference type="Proteomes" id="UP000595197">
    <property type="component" value="Plasmid pTT6-1"/>
</dbReference>
<name>A0ABX7BG53_9PROT</name>
<keyword evidence="2" id="KW-1185">Reference proteome</keyword>
<reference evidence="1" key="1">
    <citation type="submission" date="2021-02" db="EMBL/GenBank/DDBJ databases">
        <title>Skermanella TT6 skin isolate.</title>
        <authorList>
            <person name="Lee K."/>
            <person name="Ganzorig M."/>
        </authorList>
    </citation>
    <scope>NUCLEOTIDE SEQUENCE</scope>
    <source>
        <strain evidence="1">TT6</strain>
    </source>
</reference>
<organism evidence="1 2">
    <name type="scientific">Skermanella cutis</name>
    <dbReference type="NCBI Taxonomy" id="2775420"/>
    <lineage>
        <taxon>Bacteria</taxon>
        <taxon>Pseudomonadati</taxon>
        <taxon>Pseudomonadota</taxon>
        <taxon>Alphaproteobacteria</taxon>
        <taxon>Rhodospirillales</taxon>
        <taxon>Azospirillaceae</taxon>
        <taxon>Skermanella</taxon>
    </lineage>
</organism>
<sequence>MAEPHVVAALKDNRAELSGSIADLEKRIGQHRADLLHVDAVLRLFAPEIEPATIPPRAVRRPNSWFKPGELARLLFEVLRTAPAALSVREITVQVMERRGLDPQDARTTELLRKLVSNALNRQAADLVERIQDGVLVSWRVRE</sequence>
<keyword evidence="1" id="KW-0614">Plasmid</keyword>
<evidence type="ECO:0000313" key="1">
    <source>
        <dbReference type="EMBL" id="QQP92750.1"/>
    </source>
</evidence>
<geneLocation type="plasmid" evidence="1 2">
    <name>pTT6-1</name>
</geneLocation>